<dbReference type="PANTHER" id="PTHR19308">
    <property type="entry name" value="PHOSPHATIDYLCHOLINE TRANSFER PROTEIN"/>
    <property type="match status" value="1"/>
</dbReference>
<organism evidence="3 4">
    <name type="scientific">Tetraparma gracilis</name>
    <dbReference type="NCBI Taxonomy" id="2962635"/>
    <lineage>
        <taxon>Eukaryota</taxon>
        <taxon>Sar</taxon>
        <taxon>Stramenopiles</taxon>
        <taxon>Ochrophyta</taxon>
        <taxon>Bolidophyceae</taxon>
        <taxon>Parmales</taxon>
        <taxon>Triparmaceae</taxon>
        <taxon>Tetraparma</taxon>
    </lineage>
</organism>
<proteinExistence type="predicted"/>
<evidence type="ECO:0000313" key="3">
    <source>
        <dbReference type="EMBL" id="GMI23360.1"/>
    </source>
</evidence>
<feature type="non-terminal residue" evidence="3">
    <location>
        <position position="1"/>
    </location>
</feature>
<name>A0ABQ6MBU1_9STRA</name>
<accession>A0ABQ6MBU1</accession>
<gene>
    <name evidence="3" type="ORF">TeGR_g15299</name>
</gene>
<dbReference type="Proteomes" id="UP001165060">
    <property type="component" value="Unassembled WGS sequence"/>
</dbReference>
<keyword evidence="4" id="KW-1185">Reference proteome</keyword>
<protein>
    <recommendedName>
        <fullName evidence="2">START domain-containing protein</fullName>
    </recommendedName>
</protein>
<comment type="caution">
    <text evidence="3">The sequence shown here is derived from an EMBL/GenBank/DDBJ whole genome shotgun (WGS) entry which is preliminary data.</text>
</comment>
<dbReference type="InterPro" id="IPR023393">
    <property type="entry name" value="START-like_dom_sf"/>
</dbReference>
<dbReference type="InterPro" id="IPR002913">
    <property type="entry name" value="START_lipid-bd_dom"/>
</dbReference>
<sequence length="375" mass="42233">LTTIQDLEPGNREAKEAMAAIVSGRSSANVVLGELRSSYRVQVLSDNVCRVTLVGQSVPKGWVPKLAMEYGTKYFLGFMKHELQDQYERGEADVDEELRALFPPPPPLEGLDDEQQSVAQRCLQLEAESVAVTWTPLKRVSPFVSTWANYKPPQLGGRTAVALGKAESEIDCSAHEALAHKFHVTSRVNRRYAKENGDLARVVLDRRTDHDFIWAMVTKLPFPLRPREFVGRNICFKDSTGDLVVVFEPSEAEADYGVKLRAVRAEAFAVLRFTPVRDDRCKVTVVKKVDAAGNIPVFVVNRKIPTSISDCAILREEYQRDNEIDKVQRDVFAGVIEHEEQVYDETEEEFIANVQDKLGGLKEEDFKELESPDHL</sequence>
<feature type="non-terminal residue" evidence="3">
    <location>
        <position position="375"/>
    </location>
</feature>
<evidence type="ECO:0000259" key="2">
    <source>
        <dbReference type="Pfam" id="PF01852"/>
    </source>
</evidence>
<feature type="coiled-coil region" evidence="1">
    <location>
        <begin position="80"/>
        <end position="128"/>
    </location>
</feature>
<dbReference type="Pfam" id="PF01852">
    <property type="entry name" value="START"/>
    <property type="match status" value="1"/>
</dbReference>
<keyword evidence="1" id="KW-0175">Coiled coil</keyword>
<evidence type="ECO:0000256" key="1">
    <source>
        <dbReference type="SAM" id="Coils"/>
    </source>
</evidence>
<dbReference type="PANTHER" id="PTHR19308:SF14">
    <property type="entry name" value="START DOMAIN-CONTAINING PROTEIN"/>
    <property type="match status" value="1"/>
</dbReference>
<reference evidence="3 4" key="1">
    <citation type="journal article" date="2023" name="Commun. Biol.">
        <title>Genome analysis of Parmales, the sister group of diatoms, reveals the evolutionary specialization of diatoms from phago-mixotrophs to photoautotrophs.</title>
        <authorList>
            <person name="Ban H."/>
            <person name="Sato S."/>
            <person name="Yoshikawa S."/>
            <person name="Yamada K."/>
            <person name="Nakamura Y."/>
            <person name="Ichinomiya M."/>
            <person name="Sato N."/>
            <person name="Blanc-Mathieu R."/>
            <person name="Endo H."/>
            <person name="Kuwata A."/>
            <person name="Ogata H."/>
        </authorList>
    </citation>
    <scope>NUCLEOTIDE SEQUENCE [LARGE SCALE GENOMIC DNA]</scope>
</reference>
<dbReference type="InterPro" id="IPR051213">
    <property type="entry name" value="START_lipid_transfer"/>
</dbReference>
<dbReference type="Gene3D" id="3.30.530.20">
    <property type="match status" value="1"/>
</dbReference>
<dbReference type="SUPFAM" id="SSF55961">
    <property type="entry name" value="Bet v1-like"/>
    <property type="match status" value="1"/>
</dbReference>
<feature type="domain" description="START" evidence="2">
    <location>
        <begin position="211"/>
        <end position="306"/>
    </location>
</feature>
<dbReference type="EMBL" id="BRYB01003959">
    <property type="protein sequence ID" value="GMI23360.1"/>
    <property type="molecule type" value="Genomic_DNA"/>
</dbReference>
<evidence type="ECO:0000313" key="4">
    <source>
        <dbReference type="Proteomes" id="UP001165060"/>
    </source>
</evidence>